<proteinExistence type="predicted"/>
<evidence type="ECO:0008006" key="3">
    <source>
        <dbReference type="Google" id="ProtNLM"/>
    </source>
</evidence>
<dbReference type="Pfam" id="PF08843">
    <property type="entry name" value="AbiEii"/>
    <property type="match status" value="1"/>
</dbReference>
<accession>A0A1F6B1Z7</accession>
<name>A0A1F6B1Z7_9BACT</name>
<dbReference type="EMBL" id="MFJZ01000015">
    <property type="protein sequence ID" value="OGG30557.1"/>
    <property type="molecule type" value="Genomic_DNA"/>
</dbReference>
<sequence length="254" mass="29702">MITTDQMRSIANALKTNEMTALREYLQHLFLSVLYAHPSSSRIYFKGGTAIHIIYRAPRFSEDLDFTVELPREAFTKTLDETFTHLTKHERLLFKERKTIAGRRYMMSTNDLPGYPPTFINLDFSFREDVLQPEKSPITSDFPITFTGFVWHLSKEELFAEKIRAIMTRKKGRDLYDLWYLSTLGVRPEAAMVQKKFDYYRMKRADSTAIMSRCNSFSVADFIQDLRPFVPIPERAKLSEFYDYVQAHLATTLA</sequence>
<evidence type="ECO:0000313" key="2">
    <source>
        <dbReference type="Proteomes" id="UP000176409"/>
    </source>
</evidence>
<dbReference type="Proteomes" id="UP000176409">
    <property type="component" value="Unassembled WGS sequence"/>
</dbReference>
<dbReference type="STRING" id="1798396.A2973_05770"/>
<gene>
    <name evidence="1" type="ORF">A2973_05770</name>
</gene>
<comment type="caution">
    <text evidence="1">The sequence shown here is derived from an EMBL/GenBank/DDBJ whole genome shotgun (WGS) entry which is preliminary data.</text>
</comment>
<dbReference type="Gene3D" id="3.10.450.620">
    <property type="entry name" value="JHP933, nucleotidyltransferase-like core domain"/>
    <property type="match status" value="1"/>
</dbReference>
<organism evidence="1 2">
    <name type="scientific">Candidatus Gottesmanbacteria bacterium RIFCSPLOWO2_01_FULL_49_10</name>
    <dbReference type="NCBI Taxonomy" id="1798396"/>
    <lineage>
        <taxon>Bacteria</taxon>
        <taxon>Candidatus Gottesmaniibacteriota</taxon>
    </lineage>
</organism>
<evidence type="ECO:0000313" key="1">
    <source>
        <dbReference type="EMBL" id="OGG30557.1"/>
    </source>
</evidence>
<protein>
    <recommendedName>
        <fullName evidence="3">Nucleotidyl transferase AbiEii/AbiGii toxin family protein</fullName>
    </recommendedName>
</protein>
<dbReference type="InterPro" id="IPR014942">
    <property type="entry name" value="AbiEii"/>
</dbReference>
<dbReference type="AlphaFoldDB" id="A0A1F6B1Z7"/>
<reference evidence="1 2" key="1">
    <citation type="journal article" date="2016" name="Nat. Commun.">
        <title>Thousands of microbial genomes shed light on interconnected biogeochemical processes in an aquifer system.</title>
        <authorList>
            <person name="Anantharaman K."/>
            <person name="Brown C.T."/>
            <person name="Hug L.A."/>
            <person name="Sharon I."/>
            <person name="Castelle C.J."/>
            <person name="Probst A.J."/>
            <person name="Thomas B.C."/>
            <person name="Singh A."/>
            <person name="Wilkins M.J."/>
            <person name="Karaoz U."/>
            <person name="Brodie E.L."/>
            <person name="Williams K.H."/>
            <person name="Hubbard S.S."/>
            <person name="Banfield J.F."/>
        </authorList>
    </citation>
    <scope>NUCLEOTIDE SEQUENCE [LARGE SCALE GENOMIC DNA]</scope>
</reference>